<dbReference type="PANTHER" id="PTHR30632">
    <property type="entry name" value="MOLYBDATE-BINDING PERIPLASMIC PROTEIN"/>
    <property type="match status" value="1"/>
</dbReference>
<dbReference type="InterPro" id="IPR050682">
    <property type="entry name" value="ModA/WtpA"/>
</dbReference>
<evidence type="ECO:0000313" key="2">
    <source>
        <dbReference type="Proteomes" id="UP000193558"/>
    </source>
</evidence>
<comment type="caution">
    <text evidence="1">The sequence shown here is derived from an EMBL/GenBank/DDBJ whole genome shotgun (WGS) entry which is preliminary data.</text>
</comment>
<organism evidence="1 2">
    <name type="scientific">Pantoea rwandensis</name>
    <dbReference type="NCBI Taxonomy" id="1076550"/>
    <lineage>
        <taxon>Bacteria</taxon>
        <taxon>Pseudomonadati</taxon>
        <taxon>Pseudomonadota</taxon>
        <taxon>Gammaproteobacteria</taxon>
        <taxon>Enterobacterales</taxon>
        <taxon>Erwiniaceae</taxon>
        <taxon>Pantoea</taxon>
    </lineage>
</organism>
<dbReference type="SUPFAM" id="SSF53850">
    <property type="entry name" value="Periplasmic binding protein-like II"/>
    <property type="match status" value="1"/>
</dbReference>
<protein>
    <recommendedName>
        <fullName evidence="3">Molybdate ABC transporter substrate-binding protein</fullName>
    </recommendedName>
</protein>
<evidence type="ECO:0008006" key="3">
    <source>
        <dbReference type="Google" id="ProtNLM"/>
    </source>
</evidence>
<dbReference type="GO" id="GO:0030973">
    <property type="term" value="F:molybdate ion binding"/>
    <property type="evidence" value="ECO:0007669"/>
    <property type="project" value="TreeGrafter"/>
</dbReference>
<reference evidence="1 2" key="1">
    <citation type="journal article" date="2017" name="Antonie Van Leeuwenhoek">
        <title>Phylogenomic resolution of the bacterial genus Pantoea and its relationship with Erwinia and Tatumella.</title>
        <authorList>
            <person name="Palmer M."/>
            <person name="Steenkamp E.T."/>
            <person name="Coetzee M.P."/>
            <person name="Chan W.Y."/>
            <person name="van Zyl E."/>
            <person name="De Maayer P."/>
            <person name="Coutinho T.A."/>
            <person name="Blom J."/>
            <person name="Smits T.H."/>
            <person name="Duffy B."/>
            <person name="Venter S.N."/>
        </authorList>
    </citation>
    <scope>NUCLEOTIDE SEQUENCE [LARGE SCALE GENOMIC DNA]</scope>
    <source>
        <strain evidence="1 2">LMG 26275</strain>
    </source>
</reference>
<dbReference type="Pfam" id="PF13531">
    <property type="entry name" value="SBP_bac_11"/>
    <property type="match status" value="1"/>
</dbReference>
<sequence length="234" mass="25515">MTQAESKVGSLTVFSTLAVRAPFDNGVMAGYEKQDELSFEWSPTTVIESKLAEGLHADIVIATDEAIDRLICKGLIKSGDCFPLVTAYFGVAVPRGQKRPDITSKKKFLDCLSSARSVSYSLGGASGIYLQKIMTEHGVMSDVEPRATKIFQGFTGEKLLTGEADVAVQQMSELMVVDGIDIVGPFPDELQQLTPFTIAVMNGCTDWINAQAFIHYLLNDQCRGIYSKNGLQCR</sequence>
<accession>A0A1X1D313</accession>
<dbReference type="EMBL" id="MLFR01000002">
    <property type="protein sequence ID" value="ORM71063.1"/>
    <property type="molecule type" value="Genomic_DNA"/>
</dbReference>
<gene>
    <name evidence="1" type="ORF">HA51_04005</name>
</gene>
<evidence type="ECO:0000313" key="1">
    <source>
        <dbReference type="EMBL" id="ORM71063.1"/>
    </source>
</evidence>
<dbReference type="PANTHER" id="PTHR30632:SF11">
    <property type="entry name" value="BLR4797 PROTEIN"/>
    <property type="match status" value="1"/>
</dbReference>
<proteinExistence type="predicted"/>
<dbReference type="Gene3D" id="3.40.190.10">
    <property type="entry name" value="Periplasmic binding protein-like II"/>
    <property type="match status" value="2"/>
</dbReference>
<name>A0A1X1D313_9GAMM</name>
<dbReference type="AlphaFoldDB" id="A0A1X1D313"/>
<dbReference type="RefSeq" id="WP_084932213.1">
    <property type="nucleotide sequence ID" value="NZ_MLFR01000002.1"/>
</dbReference>
<dbReference type="OrthoDB" id="8216219at2"/>
<dbReference type="Proteomes" id="UP000193558">
    <property type="component" value="Unassembled WGS sequence"/>
</dbReference>
<dbReference type="GO" id="GO:0015689">
    <property type="term" value="P:molybdate ion transport"/>
    <property type="evidence" value="ECO:0007669"/>
    <property type="project" value="TreeGrafter"/>
</dbReference>